<sequence length="360" mass="42793">MKYLITTCCKEKRTDKKILPAIDRYLDPRIKHVLNISKVSNSGFVILSGKYGILEPEEQIPYYDKILTEEEVDEMVKKVTIQLKKLDISELIVYGLDKNTFHSWRPYYSVLEKACALLNIPYSEKIIVTPKIFALVGDFGSGKTSLRREFSKYDKYFIGNDLFGYLHTEDFERFDLEQDKPKAYRLNYYRDLLLESSEKELAINDEDILELLAYEFSYFVNGEKDVYASLKDILKLYRNERPCLFPIGYIDLKCQLDISDDRIYKRDISERITPEYFKSVLTNLSYRKFYNEIFKFIPYNRLLKIDTSHLSLKEVYDKTEPFVNKVLLEDYVLIDIFEYIEKLNIEMMKKEVLRTYGNSR</sequence>
<dbReference type="STRING" id="1802610.A2W32_01185"/>
<dbReference type="InterPro" id="IPR027417">
    <property type="entry name" value="P-loop_NTPase"/>
</dbReference>
<name>A0A1F4UUW5_UNCKA</name>
<dbReference type="Proteomes" id="UP000177371">
    <property type="component" value="Unassembled WGS sequence"/>
</dbReference>
<dbReference type="Gene3D" id="3.40.50.300">
    <property type="entry name" value="P-loop containing nucleotide triphosphate hydrolases"/>
    <property type="match status" value="1"/>
</dbReference>
<reference evidence="1 2" key="1">
    <citation type="journal article" date="2016" name="Nat. Commun.">
        <title>Thousands of microbial genomes shed light on interconnected biogeochemical processes in an aquifer system.</title>
        <authorList>
            <person name="Anantharaman K."/>
            <person name="Brown C.T."/>
            <person name="Hug L.A."/>
            <person name="Sharon I."/>
            <person name="Castelle C.J."/>
            <person name="Probst A.J."/>
            <person name="Thomas B.C."/>
            <person name="Singh A."/>
            <person name="Wilkins M.J."/>
            <person name="Karaoz U."/>
            <person name="Brodie E.L."/>
            <person name="Williams K.H."/>
            <person name="Hubbard S.S."/>
            <person name="Banfield J.F."/>
        </authorList>
    </citation>
    <scope>NUCLEOTIDE SEQUENCE [LARGE SCALE GENOMIC DNA]</scope>
</reference>
<comment type="caution">
    <text evidence="1">The sequence shown here is derived from an EMBL/GenBank/DDBJ whole genome shotgun (WGS) entry which is preliminary data.</text>
</comment>
<protein>
    <recommendedName>
        <fullName evidence="3">Deoxynucleoside kinase domain-containing protein</fullName>
    </recommendedName>
</protein>
<dbReference type="EMBL" id="MEUT01000062">
    <property type="protein sequence ID" value="OGC48748.1"/>
    <property type="molecule type" value="Genomic_DNA"/>
</dbReference>
<organism evidence="1 2">
    <name type="scientific">candidate division WWE3 bacterium RBG_16_37_10</name>
    <dbReference type="NCBI Taxonomy" id="1802610"/>
    <lineage>
        <taxon>Bacteria</taxon>
        <taxon>Katanobacteria</taxon>
    </lineage>
</organism>
<dbReference type="SUPFAM" id="SSF52540">
    <property type="entry name" value="P-loop containing nucleoside triphosphate hydrolases"/>
    <property type="match status" value="1"/>
</dbReference>
<dbReference type="AlphaFoldDB" id="A0A1F4UUW5"/>
<gene>
    <name evidence="1" type="ORF">A2W32_01185</name>
</gene>
<evidence type="ECO:0000313" key="1">
    <source>
        <dbReference type="EMBL" id="OGC48748.1"/>
    </source>
</evidence>
<evidence type="ECO:0008006" key="3">
    <source>
        <dbReference type="Google" id="ProtNLM"/>
    </source>
</evidence>
<evidence type="ECO:0000313" key="2">
    <source>
        <dbReference type="Proteomes" id="UP000177371"/>
    </source>
</evidence>
<proteinExistence type="predicted"/>
<accession>A0A1F4UUW5</accession>